<feature type="region of interest" description="Disordered" evidence="1">
    <location>
        <begin position="189"/>
        <end position="241"/>
    </location>
</feature>
<dbReference type="PROSITE" id="PS51512">
    <property type="entry name" value="DFDF"/>
    <property type="match status" value="1"/>
</dbReference>
<feature type="compositionally biased region" description="Polar residues" evidence="1">
    <location>
        <begin position="210"/>
        <end position="231"/>
    </location>
</feature>
<dbReference type="Gene3D" id="2.30.30.100">
    <property type="match status" value="1"/>
</dbReference>
<organism evidence="3">
    <name type="scientific">Spongospora subterranea</name>
    <dbReference type="NCBI Taxonomy" id="70186"/>
    <lineage>
        <taxon>Eukaryota</taxon>
        <taxon>Sar</taxon>
        <taxon>Rhizaria</taxon>
        <taxon>Endomyxa</taxon>
        <taxon>Phytomyxea</taxon>
        <taxon>Plasmodiophorida</taxon>
        <taxon>Plasmodiophoridae</taxon>
        <taxon>Spongospora</taxon>
    </lineage>
</organism>
<feature type="compositionally biased region" description="Polar residues" evidence="1">
    <location>
        <begin position="372"/>
        <end position="391"/>
    </location>
</feature>
<dbReference type="PANTHER" id="PTHR13586">
    <property type="entry name" value="SCD6 PROTEIN-RELATED"/>
    <property type="match status" value="1"/>
</dbReference>
<sequence>MAQDATYPFLGARISLVSKSDMRYEGTLFTIDPIKSTVALSNVKCLGTEDRRSVVVPPHDTLYQFIIFNGPDIKNLIVCEQQDDNEQAMVPNDPAIVSTTPPPQAQRSPQNEAIVTQMQGLAFSDYSPYPMTPSYSPYVPTPPMRSGAYLQQPHWQPPPNFSMHAASHVFQNPYPPLVEHYSTPIDQQHVQHQQNNFRQRDANRRPNQARMDSSVDNTSHTQKPSPISQIDNRGKQRGGAFSVPHNAQVHARANLRSQPSDAVIDNEFDIQSSNARFDKESYVKNVYNSQISGVDGVEDRNAGSTQISKESEVKRYCKASFFDDLSRDRDVHHRTNDNNRERNQETFGSLAADYSRPNFHQFGNRGRHKTSRTNQSGHRNIRPTENNNIHGQGQRPETDRRSSNRGPNPNRPEQPPPRTGNTSQSSDNTTRADTAPKPPGNALRRGGNRRTNAWRSAPQSSPKRPPSGR</sequence>
<name>A0A0H5R9I1_9EUKA</name>
<feature type="region of interest" description="Disordered" evidence="1">
    <location>
        <begin position="330"/>
        <end position="469"/>
    </location>
</feature>
<dbReference type="SMART" id="SM01199">
    <property type="entry name" value="FDF"/>
    <property type="match status" value="1"/>
</dbReference>
<feature type="compositionally biased region" description="Polar residues" evidence="1">
    <location>
        <begin position="449"/>
        <end position="462"/>
    </location>
</feature>
<evidence type="ECO:0000256" key="1">
    <source>
        <dbReference type="SAM" id="MobiDB-lite"/>
    </source>
</evidence>
<dbReference type="AlphaFoldDB" id="A0A0H5R9I1"/>
<proteinExistence type="predicted"/>
<accession>A0A0H5R9I1</accession>
<evidence type="ECO:0000313" key="3">
    <source>
        <dbReference type="EMBL" id="CRZ10446.1"/>
    </source>
</evidence>
<dbReference type="EMBL" id="HACM01010004">
    <property type="protein sequence ID" value="CRZ10446.1"/>
    <property type="molecule type" value="Transcribed_RNA"/>
</dbReference>
<feature type="compositionally biased region" description="Pro residues" evidence="1">
    <location>
        <begin position="409"/>
        <end position="418"/>
    </location>
</feature>
<dbReference type="CDD" id="cd01736">
    <property type="entry name" value="LSm14_N"/>
    <property type="match status" value="1"/>
</dbReference>
<dbReference type="PANTHER" id="PTHR13586:SF26">
    <property type="entry name" value="CHROMOSOME UNDETERMINED SCAFFOLD_51, WHOLE GENOME SHOTGUN SEQUENCE"/>
    <property type="match status" value="1"/>
</dbReference>
<dbReference type="Pfam" id="PF12701">
    <property type="entry name" value="LSM14"/>
    <property type="match status" value="1"/>
</dbReference>
<dbReference type="InterPro" id="IPR025609">
    <property type="entry name" value="Lsm14-like_N"/>
</dbReference>
<dbReference type="InterPro" id="IPR025762">
    <property type="entry name" value="DFDF"/>
</dbReference>
<dbReference type="SMART" id="SM01271">
    <property type="entry name" value="LSM14"/>
    <property type="match status" value="1"/>
</dbReference>
<reference evidence="3" key="1">
    <citation type="submission" date="2015-04" db="EMBL/GenBank/DDBJ databases">
        <title>The genome sequence of the plant pathogenic Rhizarian Plasmodiophora brassicae reveals insights in its biotrophic life cycle and the origin of chitin synthesis.</title>
        <authorList>
            <person name="Schwelm A."/>
            <person name="Fogelqvist J."/>
            <person name="Knaust A."/>
            <person name="Julke S."/>
            <person name="Lilja T."/>
            <person name="Dhandapani V."/>
            <person name="Bonilla-Rosso G."/>
            <person name="Karlsson M."/>
            <person name="Shevchenko A."/>
            <person name="Choi S.R."/>
            <person name="Kim H.G."/>
            <person name="Park J.Y."/>
            <person name="Lim Y.P."/>
            <person name="Ludwig-Muller J."/>
            <person name="Dixelius C."/>
        </authorList>
    </citation>
    <scope>NUCLEOTIDE SEQUENCE</scope>
    <source>
        <tissue evidence="3">Potato root galls</tissue>
    </source>
</reference>
<feature type="compositionally biased region" description="Polar residues" evidence="1">
    <location>
        <begin position="419"/>
        <end position="432"/>
    </location>
</feature>
<protein>
    <recommendedName>
        <fullName evidence="2">DFDF domain-containing protein</fullName>
    </recommendedName>
</protein>
<evidence type="ECO:0000259" key="2">
    <source>
        <dbReference type="PROSITE" id="PS51512"/>
    </source>
</evidence>
<dbReference type="SUPFAM" id="SSF50182">
    <property type="entry name" value="Sm-like ribonucleoproteins"/>
    <property type="match status" value="1"/>
</dbReference>
<feature type="domain" description="DFDF" evidence="2">
    <location>
        <begin position="256"/>
        <end position="292"/>
    </location>
</feature>
<feature type="compositionally biased region" description="Basic and acidic residues" evidence="1">
    <location>
        <begin position="330"/>
        <end position="344"/>
    </location>
</feature>
<dbReference type="InterPro" id="IPR019050">
    <property type="entry name" value="FDF_dom"/>
</dbReference>
<dbReference type="InterPro" id="IPR010920">
    <property type="entry name" value="LSM_dom_sf"/>
</dbReference>